<dbReference type="EMBL" id="MHUF01000008">
    <property type="protein sequence ID" value="OHA72923.1"/>
    <property type="molecule type" value="Genomic_DNA"/>
</dbReference>
<evidence type="ECO:0008006" key="4">
    <source>
        <dbReference type="Google" id="ProtNLM"/>
    </source>
</evidence>
<proteinExistence type="predicted"/>
<dbReference type="PANTHER" id="PTHR30221:SF1">
    <property type="entry name" value="SMALL-CONDUCTANCE MECHANOSENSITIVE CHANNEL"/>
    <property type="match status" value="1"/>
</dbReference>
<gene>
    <name evidence="2" type="ORF">A3A27_02180</name>
</gene>
<protein>
    <recommendedName>
        <fullName evidence="4">Small-conductance mechanosensitive ion channel</fullName>
    </recommendedName>
</protein>
<feature type="transmembrane region" description="Helical" evidence="1">
    <location>
        <begin position="190"/>
        <end position="210"/>
    </location>
</feature>
<evidence type="ECO:0000313" key="3">
    <source>
        <dbReference type="Proteomes" id="UP000177287"/>
    </source>
</evidence>
<dbReference type="InterPro" id="IPR045275">
    <property type="entry name" value="MscS_archaea/bacteria_type"/>
</dbReference>
<keyword evidence="1" id="KW-0812">Transmembrane</keyword>
<feature type="transmembrane region" description="Helical" evidence="1">
    <location>
        <begin position="20"/>
        <end position="45"/>
    </location>
</feature>
<dbReference type="Pfam" id="PF05552">
    <property type="entry name" value="MS_channel_1st_1"/>
    <property type="match status" value="2"/>
</dbReference>
<keyword evidence="1" id="KW-0472">Membrane</keyword>
<sequence>MYNNGLVDVLGSSLGSVWGGVIAFLPKLIVALIIFIVGWVVGMVLGKVVAQFIRAIKLDSMLKSVGTDSVMQRAGFNLDSGAFFGTLVKWFFVVVFLVAAVDVLGLVQVNLFLQDVVLSFLPRVIVAALILVVGAIVAHTLERLVVGSAKAVEVPSSQLMGGVAKWAVWVFAILAALSQLGIAGPFAQTLFTGLVAMLSIAGGLAFGLGGKDTAARYLEKLRRDISDK</sequence>
<dbReference type="InterPro" id="IPR008910">
    <property type="entry name" value="MSC_TM_helix"/>
</dbReference>
<dbReference type="Gene3D" id="1.10.287.1260">
    <property type="match status" value="1"/>
</dbReference>
<keyword evidence="1" id="KW-1133">Transmembrane helix</keyword>
<feature type="transmembrane region" description="Helical" evidence="1">
    <location>
        <begin position="90"/>
        <end position="113"/>
    </location>
</feature>
<dbReference type="Proteomes" id="UP000177287">
    <property type="component" value="Unassembled WGS sequence"/>
</dbReference>
<dbReference type="AlphaFoldDB" id="A0A1G2RJA3"/>
<evidence type="ECO:0000256" key="1">
    <source>
        <dbReference type="SAM" id="Phobius"/>
    </source>
</evidence>
<feature type="transmembrane region" description="Helical" evidence="1">
    <location>
        <begin position="166"/>
        <end position="184"/>
    </location>
</feature>
<dbReference type="GO" id="GO:0008381">
    <property type="term" value="F:mechanosensitive monoatomic ion channel activity"/>
    <property type="evidence" value="ECO:0007669"/>
    <property type="project" value="InterPro"/>
</dbReference>
<evidence type="ECO:0000313" key="2">
    <source>
        <dbReference type="EMBL" id="OHA72923.1"/>
    </source>
</evidence>
<reference evidence="2 3" key="1">
    <citation type="journal article" date="2016" name="Nat. Commun.">
        <title>Thousands of microbial genomes shed light on interconnected biogeochemical processes in an aquifer system.</title>
        <authorList>
            <person name="Anantharaman K."/>
            <person name="Brown C.T."/>
            <person name="Hug L.A."/>
            <person name="Sharon I."/>
            <person name="Castelle C.J."/>
            <person name="Probst A.J."/>
            <person name="Thomas B.C."/>
            <person name="Singh A."/>
            <person name="Wilkins M.J."/>
            <person name="Karaoz U."/>
            <person name="Brodie E.L."/>
            <person name="Williams K.H."/>
            <person name="Hubbard S.S."/>
            <person name="Banfield J.F."/>
        </authorList>
    </citation>
    <scope>NUCLEOTIDE SEQUENCE [LARGE SCALE GENOMIC DNA]</scope>
</reference>
<comment type="caution">
    <text evidence="2">The sequence shown here is derived from an EMBL/GenBank/DDBJ whole genome shotgun (WGS) entry which is preliminary data.</text>
</comment>
<name>A0A1G2RJA3_9BACT</name>
<feature type="transmembrane region" description="Helical" evidence="1">
    <location>
        <begin position="125"/>
        <end position="145"/>
    </location>
</feature>
<dbReference type="PANTHER" id="PTHR30221">
    <property type="entry name" value="SMALL-CONDUCTANCE MECHANOSENSITIVE CHANNEL"/>
    <property type="match status" value="1"/>
</dbReference>
<accession>A0A1G2RJA3</accession>
<organism evidence="2 3">
    <name type="scientific">Candidatus Wildermuthbacteria bacterium RIFCSPLOWO2_01_FULL_47_18</name>
    <dbReference type="NCBI Taxonomy" id="1802460"/>
    <lineage>
        <taxon>Bacteria</taxon>
        <taxon>Candidatus Wildermuthiibacteriota</taxon>
    </lineage>
</organism>